<gene>
    <name evidence="1" type="ORF">FZC76_08055</name>
</gene>
<dbReference type="OrthoDB" id="2910891at2"/>
<proteinExistence type="predicted"/>
<accession>A0A5D4SZQ1</accession>
<dbReference type="RefSeq" id="WP_148987727.1">
    <property type="nucleotide sequence ID" value="NZ_VTEV01000003.1"/>
</dbReference>
<dbReference type="Proteomes" id="UP000322524">
    <property type="component" value="Unassembled WGS sequence"/>
</dbReference>
<evidence type="ECO:0000313" key="2">
    <source>
        <dbReference type="Proteomes" id="UP000322524"/>
    </source>
</evidence>
<dbReference type="Pfam" id="PF13056">
    <property type="entry name" value="DUF3918"/>
    <property type="match status" value="2"/>
</dbReference>
<dbReference type="AlphaFoldDB" id="A0A5D4SZQ1"/>
<comment type="caution">
    <text evidence="1">The sequence shown here is derived from an EMBL/GenBank/DDBJ whole genome shotgun (WGS) entry which is preliminary data.</text>
</comment>
<organism evidence="1 2">
    <name type="scientific">Sutcliffiella horikoshii</name>
    <dbReference type="NCBI Taxonomy" id="79883"/>
    <lineage>
        <taxon>Bacteria</taxon>
        <taxon>Bacillati</taxon>
        <taxon>Bacillota</taxon>
        <taxon>Bacilli</taxon>
        <taxon>Bacillales</taxon>
        <taxon>Bacillaceae</taxon>
        <taxon>Sutcliffiella</taxon>
    </lineage>
</organism>
<dbReference type="STRING" id="79883.GCA_001636495_01850"/>
<dbReference type="InterPro" id="IPR025029">
    <property type="entry name" value="DUF3918"/>
</dbReference>
<name>A0A5D4SZQ1_9BACI</name>
<reference evidence="1 2" key="1">
    <citation type="submission" date="2019-08" db="EMBL/GenBank/DDBJ databases">
        <title>Bacillus genomes from the desert of Cuatro Cienegas, Coahuila.</title>
        <authorList>
            <person name="Olmedo-Alvarez G."/>
        </authorList>
    </citation>
    <scope>NUCLEOTIDE SEQUENCE [LARGE SCALE GENOMIC DNA]</scope>
    <source>
        <strain evidence="1 2">CH28_1T</strain>
    </source>
</reference>
<sequence length="51" mass="5832">MNRAMTSLLMIGLGAAATRLSRNNDVQNFLGDMTSKRNMKKMRKRAKRLFS</sequence>
<evidence type="ECO:0000313" key="1">
    <source>
        <dbReference type="EMBL" id="TYS68877.1"/>
    </source>
</evidence>
<protein>
    <submittedName>
        <fullName evidence="1">DUF3918 domain-containing protein</fullName>
    </submittedName>
</protein>
<dbReference type="EMBL" id="VTEV01000003">
    <property type="protein sequence ID" value="TYS68877.1"/>
    <property type="molecule type" value="Genomic_DNA"/>
</dbReference>